<feature type="domain" description="Peptidase S9 prolyl oligopeptidase catalytic" evidence="3">
    <location>
        <begin position="263"/>
        <end position="492"/>
    </location>
</feature>
<dbReference type="OMA" id="PEHQWLA"/>
<dbReference type="HOGENOM" id="CLU_008615_3_1_1"/>
<evidence type="ECO:0000256" key="1">
    <source>
        <dbReference type="ARBA" id="ARBA00022801"/>
    </source>
</evidence>
<keyword evidence="1" id="KW-0378">Hydrolase</keyword>
<organism evidence="4 5">
    <name type="scientific">Emiliania huxleyi (strain CCMP1516)</name>
    <dbReference type="NCBI Taxonomy" id="280463"/>
    <lineage>
        <taxon>Eukaryota</taxon>
        <taxon>Haptista</taxon>
        <taxon>Haptophyta</taxon>
        <taxon>Prymnesiophyceae</taxon>
        <taxon>Isochrysidales</taxon>
        <taxon>Noelaerhabdaceae</taxon>
        <taxon>Emiliania</taxon>
    </lineage>
</organism>
<feature type="region of interest" description="Disordered" evidence="2">
    <location>
        <begin position="389"/>
        <end position="418"/>
    </location>
</feature>
<dbReference type="InterPro" id="IPR029058">
    <property type="entry name" value="AB_hydrolase_fold"/>
</dbReference>
<dbReference type="SUPFAM" id="SSF53474">
    <property type="entry name" value="alpha/beta-Hydrolases"/>
    <property type="match status" value="1"/>
</dbReference>
<feature type="compositionally biased region" description="Pro residues" evidence="2">
    <location>
        <begin position="401"/>
        <end position="410"/>
    </location>
</feature>
<dbReference type="eggNOG" id="KOG2100">
    <property type="taxonomic scope" value="Eukaryota"/>
</dbReference>
<dbReference type="Gene3D" id="3.40.50.1820">
    <property type="entry name" value="alpha/beta hydrolase"/>
    <property type="match status" value="1"/>
</dbReference>
<reference evidence="4" key="2">
    <citation type="submission" date="2024-10" db="UniProtKB">
        <authorList>
            <consortium name="EnsemblProtists"/>
        </authorList>
    </citation>
    <scope>IDENTIFICATION</scope>
</reference>
<evidence type="ECO:0000313" key="4">
    <source>
        <dbReference type="EnsemblProtists" id="EOD05634"/>
    </source>
</evidence>
<dbReference type="InterPro" id="IPR001375">
    <property type="entry name" value="Peptidase_S9_cat"/>
</dbReference>
<dbReference type="PaxDb" id="2903-EOD05634"/>
<dbReference type="PANTHER" id="PTHR42776:SF27">
    <property type="entry name" value="DIPEPTIDYL PEPTIDASE FAMILY MEMBER 6"/>
    <property type="match status" value="1"/>
</dbReference>
<dbReference type="Proteomes" id="UP000013827">
    <property type="component" value="Unassembled WGS sequence"/>
</dbReference>
<proteinExistence type="predicted"/>
<dbReference type="STRING" id="2903.R1D9Z0"/>
<dbReference type="AlphaFoldDB" id="A0A0D3I2Z9"/>
<dbReference type="GeneID" id="17251797"/>
<dbReference type="GO" id="GO:0006508">
    <property type="term" value="P:proteolysis"/>
    <property type="evidence" value="ECO:0007669"/>
    <property type="project" value="InterPro"/>
</dbReference>
<dbReference type="GO" id="GO:0004252">
    <property type="term" value="F:serine-type endopeptidase activity"/>
    <property type="evidence" value="ECO:0007669"/>
    <property type="project" value="TreeGrafter"/>
</dbReference>
<dbReference type="PANTHER" id="PTHR42776">
    <property type="entry name" value="SERINE PEPTIDASE S9 FAMILY MEMBER"/>
    <property type="match status" value="1"/>
</dbReference>
<evidence type="ECO:0000313" key="5">
    <source>
        <dbReference type="Proteomes" id="UP000013827"/>
    </source>
</evidence>
<sequence>MQDDGGDENFHLWGIDATTPSSAARDLTPFPGAKAQNVVTNKRFPDQLLVGINKRDPTQFDMYRCTLATGTEDESFEVREAIVMNPADSSTAADSSTTVRVRDSAGDEWRDLVTFPYGEEGNMVEFARDGKSVLALSTLGRETQALALVRAVSFNYARTERRFFDKELEADFRALEAAAPGGAEEAGGTVSPLFVSQPALLEYKLAKMEDVRITARDGRSSSSRLPREEARLELVAYLTRADSDAPTPLVLLVHGGPWARDGWGFNAMAQWMANRGYAVLQVNYRGSSGYGKSFLHKGDKQWGVGDMQHDLSDAVAWAVREGIAREDRVCIFGGSYGGYATLAGMTFTPELYACGVDIVGPSNIKTLLDSIPPYWGPLRNDMLLKAGEGKKRGEEEEEDPPPPPHAPPPLSQIGDVDNDADFNQKISPLFHGANDPRVKQAEADQIAFSMAAKRIPVEYVLYPDEGHGFARPANRIDFNGRTEEFLAKHLGGRAEAFEPPEGATATFPLETRSFEYEPAQVVY</sequence>
<protein>
    <recommendedName>
        <fullName evidence="3">Peptidase S9 prolyl oligopeptidase catalytic domain-containing protein</fullName>
    </recommendedName>
</protein>
<keyword evidence="5" id="KW-1185">Reference proteome</keyword>
<evidence type="ECO:0000256" key="2">
    <source>
        <dbReference type="SAM" id="MobiDB-lite"/>
    </source>
</evidence>
<name>A0A0D3I2Z9_EMIH1</name>
<dbReference type="EnsemblProtists" id="EOD05634">
    <property type="protein sequence ID" value="EOD05634"/>
    <property type="gene ID" value="EMIHUDRAFT_107292"/>
</dbReference>
<accession>A0A0D3I2Z9</accession>
<dbReference type="Pfam" id="PF00326">
    <property type="entry name" value="Peptidase_S9"/>
    <property type="match status" value="1"/>
</dbReference>
<reference evidence="5" key="1">
    <citation type="journal article" date="2013" name="Nature">
        <title>Pan genome of the phytoplankton Emiliania underpins its global distribution.</title>
        <authorList>
            <person name="Read B.A."/>
            <person name="Kegel J."/>
            <person name="Klute M.J."/>
            <person name="Kuo A."/>
            <person name="Lefebvre S.C."/>
            <person name="Maumus F."/>
            <person name="Mayer C."/>
            <person name="Miller J."/>
            <person name="Monier A."/>
            <person name="Salamov A."/>
            <person name="Young J."/>
            <person name="Aguilar M."/>
            <person name="Claverie J.M."/>
            <person name="Frickenhaus S."/>
            <person name="Gonzalez K."/>
            <person name="Herman E.K."/>
            <person name="Lin Y.C."/>
            <person name="Napier J."/>
            <person name="Ogata H."/>
            <person name="Sarno A.F."/>
            <person name="Shmutz J."/>
            <person name="Schroeder D."/>
            <person name="de Vargas C."/>
            <person name="Verret F."/>
            <person name="von Dassow P."/>
            <person name="Valentin K."/>
            <person name="Van de Peer Y."/>
            <person name="Wheeler G."/>
            <person name="Dacks J.B."/>
            <person name="Delwiche C.F."/>
            <person name="Dyhrman S.T."/>
            <person name="Glockner G."/>
            <person name="John U."/>
            <person name="Richards T."/>
            <person name="Worden A.Z."/>
            <person name="Zhang X."/>
            <person name="Grigoriev I.V."/>
            <person name="Allen A.E."/>
            <person name="Bidle K."/>
            <person name="Borodovsky M."/>
            <person name="Bowler C."/>
            <person name="Brownlee C."/>
            <person name="Cock J.M."/>
            <person name="Elias M."/>
            <person name="Gladyshev V.N."/>
            <person name="Groth M."/>
            <person name="Guda C."/>
            <person name="Hadaegh A."/>
            <person name="Iglesias-Rodriguez M.D."/>
            <person name="Jenkins J."/>
            <person name="Jones B.M."/>
            <person name="Lawson T."/>
            <person name="Leese F."/>
            <person name="Lindquist E."/>
            <person name="Lobanov A."/>
            <person name="Lomsadze A."/>
            <person name="Malik S.B."/>
            <person name="Marsh M.E."/>
            <person name="Mackinder L."/>
            <person name="Mock T."/>
            <person name="Mueller-Roeber B."/>
            <person name="Pagarete A."/>
            <person name="Parker M."/>
            <person name="Probert I."/>
            <person name="Quesneville H."/>
            <person name="Raines C."/>
            <person name="Rensing S.A."/>
            <person name="Riano-Pachon D.M."/>
            <person name="Richier S."/>
            <person name="Rokitta S."/>
            <person name="Shiraiwa Y."/>
            <person name="Soanes D.M."/>
            <person name="van der Giezen M."/>
            <person name="Wahlund T.M."/>
            <person name="Williams B."/>
            <person name="Wilson W."/>
            <person name="Wolfe G."/>
            <person name="Wurch L.L."/>
        </authorList>
    </citation>
    <scope>NUCLEOTIDE SEQUENCE</scope>
</reference>
<dbReference type="KEGG" id="ehx:EMIHUDRAFT_107292"/>
<evidence type="ECO:0000259" key="3">
    <source>
        <dbReference type="Pfam" id="PF00326"/>
    </source>
</evidence>
<dbReference type="RefSeq" id="XP_005758063.1">
    <property type="nucleotide sequence ID" value="XM_005758006.1"/>
</dbReference>